<dbReference type="Proteomes" id="UP000834106">
    <property type="component" value="Chromosome 11"/>
</dbReference>
<dbReference type="PANTHER" id="PTHR31672:SF13">
    <property type="entry name" value="F-BOX PROTEIN CPR30-LIKE"/>
    <property type="match status" value="1"/>
</dbReference>
<dbReference type="InterPro" id="IPR017451">
    <property type="entry name" value="F-box-assoc_interact_dom"/>
</dbReference>
<organism evidence="3 4">
    <name type="scientific">Fraxinus pennsylvanica</name>
    <dbReference type="NCBI Taxonomy" id="56036"/>
    <lineage>
        <taxon>Eukaryota</taxon>
        <taxon>Viridiplantae</taxon>
        <taxon>Streptophyta</taxon>
        <taxon>Embryophyta</taxon>
        <taxon>Tracheophyta</taxon>
        <taxon>Spermatophyta</taxon>
        <taxon>Magnoliopsida</taxon>
        <taxon>eudicotyledons</taxon>
        <taxon>Gunneridae</taxon>
        <taxon>Pentapetalae</taxon>
        <taxon>asterids</taxon>
        <taxon>lamiids</taxon>
        <taxon>Lamiales</taxon>
        <taxon>Oleaceae</taxon>
        <taxon>Oleeae</taxon>
        <taxon>Fraxinus</taxon>
    </lineage>
</organism>
<evidence type="ECO:0000313" key="4">
    <source>
        <dbReference type="Proteomes" id="UP000834106"/>
    </source>
</evidence>
<dbReference type="PANTHER" id="PTHR31672">
    <property type="entry name" value="BNACNNG10540D PROTEIN"/>
    <property type="match status" value="1"/>
</dbReference>
<keyword evidence="1" id="KW-0812">Transmembrane</keyword>
<evidence type="ECO:0000256" key="1">
    <source>
        <dbReference type="SAM" id="Phobius"/>
    </source>
</evidence>
<accession>A0AAD1ZQI0</accession>
<proteinExistence type="predicted"/>
<keyword evidence="1" id="KW-0472">Membrane</keyword>
<name>A0AAD1ZQI0_9LAMI</name>
<dbReference type="EMBL" id="OU503046">
    <property type="protein sequence ID" value="CAI9771352.1"/>
    <property type="molecule type" value="Genomic_DNA"/>
</dbReference>
<dbReference type="Pfam" id="PF07734">
    <property type="entry name" value="FBA_1"/>
    <property type="match status" value="1"/>
</dbReference>
<dbReference type="InterPro" id="IPR006527">
    <property type="entry name" value="F-box-assoc_dom_typ1"/>
</dbReference>
<dbReference type="InterPro" id="IPR050796">
    <property type="entry name" value="SCF_F-box_component"/>
</dbReference>
<evidence type="ECO:0000313" key="3">
    <source>
        <dbReference type="EMBL" id="CAI9771352.1"/>
    </source>
</evidence>
<keyword evidence="1" id="KW-1133">Transmembrane helix</keyword>
<feature type="domain" description="F-box associated beta-propeller type 1" evidence="2">
    <location>
        <begin position="16"/>
        <end position="127"/>
    </location>
</feature>
<gene>
    <name evidence="3" type="ORF">FPE_LOCUS18782</name>
</gene>
<sequence>MDIISLDCPLSDPVTMLRIVGSCNGLVCLVLDLNTVIILNPATRKSRELPISSINGFDKEYGFAYDESTDEYKFVEIGFTIDDLDEINAFFKVYSSKIDSCRIIDDPPGFVFTGCGVCVNGAIHWKVLYPQITREIGLLWHMELQLIY</sequence>
<evidence type="ECO:0000259" key="2">
    <source>
        <dbReference type="Pfam" id="PF07734"/>
    </source>
</evidence>
<feature type="transmembrane region" description="Helical" evidence="1">
    <location>
        <begin position="19"/>
        <end position="39"/>
    </location>
</feature>
<dbReference type="AlphaFoldDB" id="A0AAD1ZQI0"/>
<keyword evidence="4" id="KW-1185">Reference proteome</keyword>
<protein>
    <recommendedName>
        <fullName evidence="2">F-box associated beta-propeller type 1 domain-containing protein</fullName>
    </recommendedName>
</protein>
<reference evidence="3" key="1">
    <citation type="submission" date="2023-05" db="EMBL/GenBank/DDBJ databases">
        <authorList>
            <person name="Huff M."/>
        </authorList>
    </citation>
    <scope>NUCLEOTIDE SEQUENCE</scope>
</reference>
<dbReference type="NCBIfam" id="TIGR01640">
    <property type="entry name" value="F_box_assoc_1"/>
    <property type="match status" value="1"/>
</dbReference>